<sequence>MSGCECRVNRQTATASHYGQPEQPLPDSTPPPHPSLGHGDANGLPLEEHMSSQNSNGSPHISILEALTVDSGGTDSGGTDSLEAPSGMRDIAGA</sequence>
<keyword evidence="3" id="KW-1185">Reference proteome</keyword>
<protein>
    <submittedName>
        <fullName evidence="2">Uncharacterized protein</fullName>
    </submittedName>
</protein>
<dbReference type="AlphaFoldDB" id="A0AAW0TKL5"/>
<evidence type="ECO:0000313" key="2">
    <source>
        <dbReference type="EMBL" id="KAK8387946.1"/>
    </source>
</evidence>
<evidence type="ECO:0000313" key="3">
    <source>
        <dbReference type="Proteomes" id="UP001487740"/>
    </source>
</evidence>
<accession>A0AAW0TKL5</accession>
<reference evidence="2 3" key="1">
    <citation type="submission" date="2023-03" db="EMBL/GenBank/DDBJ databases">
        <title>High-quality genome of Scylla paramamosain provides insights in environmental adaptation.</title>
        <authorList>
            <person name="Zhang L."/>
        </authorList>
    </citation>
    <scope>NUCLEOTIDE SEQUENCE [LARGE SCALE GENOMIC DNA]</scope>
    <source>
        <strain evidence="2">LZ_2023a</strain>
        <tissue evidence="2">Muscle</tissue>
    </source>
</reference>
<proteinExistence type="predicted"/>
<evidence type="ECO:0000256" key="1">
    <source>
        <dbReference type="SAM" id="MobiDB-lite"/>
    </source>
</evidence>
<feature type="region of interest" description="Disordered" evidence="1">
    <location>
        <begin position="1"/>
        <end position="94"/>
    </location>
</feature>
<feature type="compositionally biased region" description="Low complexity" evidence="1">
    <location>
        <begin position="68"/>
        <end position="81"/>
    </location>
</feature>
<name>A0AAW0TKL5_SCYPA</name>
<organism evidence="2 3">
    <name type="scientific">Scylla paramamosain</name>
    <name type="common">Mud crab</name>
    <dbReference type="NCBI Taxonomy" id="85552"/>
    <lineage>
        <taxon>Eukaryota</taxon>
        <taxon>Metazoa</taxon>
        <taxon>Ecdysozoa</taxon>
        <taxon>Arthropoda</taxon>
        <taxon>Crustacea</taxon>
        <taxon>Multicrustacea</taxon>
        <taxon>Malacostraca</taxon>
        <taxon>Eumalacostraca</taxon>
        <taxon>Eucarida</taxon>
        <taxon>Decapoda</taxon>
        <taxon>Pleocyemata</taxon>
        <taxon>Brachyura</taxon>
        <taxon>Eubrachyura</taxon>
        <taxon>Portunoidea</taxon>
        <taxon>Portunidae</taxon>
        <taxon>Portuninae</taxon>
        <taxon>Scylla</taxon>
    </lineage>
</organism>
<dbReference type="EMBL" id="JARAKH010000029">
    <property type="protein sequence ID" value="KAK8387946.1"/>
    <property type="molecule type" value="Genomic_DNA"/>
</dbReference>
<gene>
    <name evidence="2" type="ORF">O3P69_020090</name>
</gene>
<feature type="compositionally biased region" description="Pro residues" evidence="1">
    <location>
        <begin position="23"/>
        <end position="34"/>
    </location>
</feature>
<dbReference type="Proteomes" id="UP001487740">
    <property type="component" value="Unassembled WGS sequence"/>
</dbReference>
<comment type="caution">
    <text evidence="2">The sequence shown here is derived from an EMBL/GenBank/DDBJ whole genome shotgun (WGS) entry which is preliminary data.</text>
</comment>